<feature type="compositionally biased region" description="Polar residues" evidence="1">
    <location>
        <begin position="13"/>
        <end position="26"/>
    </location>
</feature>
<dbReference type="EMBL" id="CAXLJL010000245">
    <property type="protein sequence ID" value="CAL5135035.1"/>
    <property type="molecule type" value="Genomic_DNA"/>
</dbReference>
<dbReference type="AlphaFoldDB" id="A0AAV2TCZ7"/>
<evidence type="ECO:0000256" key="1">
    <source>
        <dbReference type="SAM" id="MobiDB-lite"/>
    </source>
</evidence>
<feature type="region of interest" description="Disordered" evidence="1">
    <location>
        <begin position="1"/>
        <end position="66"/>
    </location>
</feature>
<gene>
    <name evidence="2" type="ORF">CDAUBV1_LOCUS9108</name>
</gene>
<comment type="caution">
    <text evidence="2">The sequence shown here is derived from an EMBL/GenBank/DDBJ whole genome shotgun (WGS) entry which is preliminary data.</text>
</comment>
<organism evidence="2 3">
    <name type="scientific">Calicophoron daubneyi</name>
    <name type="common">Rumen fluke</name>
    <name type="synonym">Paramphistomum daubneyi</name>
    <dbReference type="NCBI Taxonomy" id="300641"/>
    <lineage>
        <taxon>Eukaryota</taxon>
        <taxon>Metazoa</taxon>
        <taxon>Spiralia</taxon>
        <taxon>Lophotrochozoa</taxon>
        <taxon>Platyhelminthes</taxon>
        <taxon>Trematoda</taxon>
        <taxon>Digenea</taxon>
        <taxon>Plagiorchiida</taxon>
        <taxon>Pronocephalata</taxon>
        <taxon>Paramphistomoidea</taxon>
        <taxon>Paramphistomidae</taxon>
        <taxon>Calicophoron</taxon>
    </lineage>
</organism>
<proteinExistence type="predicted"/>
<feature type="compositionally biased region" description="Basic and acidic residues" evidence="1">
    <location>
        <begin position="44"/>
        <end position="53"/>
    </location>
</feature>
<name>A0AAV2TCZ7_CALDB</name>
<feature type="compositionally biased region" description="Polar residues" evidence="1">
    <location>
        <begin position="55"/>
        <end position="66"/>
    </location>
</feature>
<accession>A0AAV2TCZ7</accession>
<reference evidence="2" key="1">
    <citation type="submission" date="2024-06" db="EMBL/GenBank/DDBJ databases">
        <authorList>
            <person name="Liu X."/>
            <person name="Lenzi L."/>
            <person name="Haldenby T S."/>
            <person name="Uol C."/>
        </authorList>
    </citation>
    <scope>NUCLEOTIDE SEQUENCE</scope>
</reference>
<evidence type="ECO:0000313" key="2">
    <source>
        <dbReference type="EMBL" id="CAL5135035.1"/>
    </source>
</evidence>
<protein>
    <submittedName>
        <fullName evidence="2">Uncharacterized protein</fullName>
    </submittedName>
</protein>
<evidence type="ECO:0000313" key="3">
    <source>
        <dbReference type="Proteomes" id="UP001497525"/>
    </source>
</evidence>
<sequence length="213" mass="23762">MSVERNKKGIGTKISQPTKRATNTDLLSHDAREEGLPSTKSVKNTKELSERPNLESPSSFDSDSRQLTNQNIGKADLCSPSTQFTILPDPPPLFEGKLFGLRGRILGRNLRARASLQFMPPLAIPEAIPEIEMPRRNTVSFHPDTLVSLSPFHDASVSPSNDKADNTKEVEPRRIYSPLRASDLAAPCSDEFEKVLRTLEMEHAKSTYRDYNT</sequence>
<dbReference type="Proteomes" id="UP001497525">
    <property type="component" value="Unassembled WGS sequence"/>
</dbReference>